<feature type="region of interest" description="Disordered" evidence="1">
    <location>
        <begin position="63"/>
        <end position="84"/>
    </location>
</feature>
<dbReference type="Proteomes" id="UP001281003">
    <property type="component" value="Unassembled WGS sequence"/>
</dbReference>
<evidence type="ECO:0000313" key="4">
    <source>
        <dbReference type="Proteomes" id="UP001281003"/>
    </source>
</evidence>
<dbReference type="EMBL" id="JAUTDP010000008">
    <property type="protein sequence ID" value="KAK3396814.1"/>
    <property type="molecule type" value="Genomic_DNA"/>
</dbReference>
<accession>A0AAE0PBD4</accession>
<keyword evidence="2" id="KW-0472">Membrane</keyword>
<evidence type="ECO:0000256" key="2">
    <source>
        <dbReference type="SAM" id="Phobius"/>
    </source>
</evidence>
<evidence type="ECO:0000256" key="1">
    <source>
        <dbReference type="SAM" id="MobiDB-lite"/>
    </source>
</evidence>
<protein>
    <submittedName>
        <fullName evidence="3">Uncharacterized protein</fullName>
    </submittedName>
</protein>
<keyword evidence="2" id="KW-1133">Transmembrane helix</keyword>
<evidence type="ECO:0000313" key="3">
    <source>
        <dbReference type="EMBL" id="KAK3396814.1"/>
    </source>
</evidence>
<sequence>MLVHIPSPEVLERLWTTDQSIFGFSTTCTESHVGEFNFRHDYLVDGYQNLFSFDVRPDLSSTKRANGQGHFQGGGDLRRPLPTGRMLSGTINHEPEHLNACQQHPERMAGCPRRMTICRRKRGPFILYVSAQTSLQGLTFLAVILIQNFITTNT</sequence>
<keyword evidence="4" id="KW-1185">Reference proteome</keyword>
<gene>
    <name evidence="3" type="ORF">B0T20DRAFT_243556</name>
</gene>
<reference evidence="3" key="1">
    <citation type="journal article" date="2023" name="Mol. Phylogenet. Evol.">
        <title>Genome-scale phylogeny and comparative genomics of the fungal order Sordariales.</title>
        <authorList>
            <person name="Hensen N."/>
            <person name="Bonometti L."/>
            <person name="Westerberg I."/>
            <person name="Brannstrom I.O."/>
            <person name="Guillou S."/>
            <person name="Cros-Aarteil S."/>
            <person name="Calhoun S."/>
            <person name="Haridas S."/>
            <person name="Kuo A."/>
            <person name="Mondo S."/>
            <person name="Pangilinan J."/>
            <person name="Riley R."/>
            <person name="LaButti K."/>
            <person name="Andreopoulos B."/>
            <person name="Lipzen A."/>
            <person name="Chen C."/>
            <person name="Yan M."/>
            <person name="Daum C."/>
            <person name="Ng V."/>
            <person name="Clum A."/>
            <person name="Steindorff A."/>
            <person name="Ohm R.A."/>
            <person name="Martin F."/>
            <person name="Silar P."/>
            <person name="Natvig D.O."/>
            <person name="Lalanne C."/>
            <person name="Gautier V."/>
            <person name="Ament-Velasquez S.L."/>
            <person name="Kruys A."/>
            <person name="Hutchinson M.I."/>
            <person name="Powell A.J."/>
            <person name="Barry K."/>
            <person name="Miller A.N."/>
            <person name="Grigoriev I.V."/>
            <person name="Debuchy R."/>
            <person name="Gladieux P."/>
            <person name="Hiltunen Thoren M."/>
            <person name="Johannesson H."/>
        </authorList>
    </citation>
    <scope>NUCLEOTIDE SEQUENCE</scope>
    <source>
        <strain evidence="3">FGSC 1904</strain>
    </source>
</reference>
<reference evidence="3" key="2">
    <citation type="submission" date="2023-07" db="EMBL/GenBank/DDBJ databases">
        <authorList>
            <consortium name="Lawrence Berkeley National Laboratory"/>
            <person name="Haridas S."/>
            <person name="Hensen N."/>
            <person name="Bonometti L."/>
            <person name="Westerberg I."/>
            <person name="Brannstrom I.O."/>
            <person name="Guillou S."/>
            <person name="Cros-Aarteil S."/>
            <person name="Calhoun S."/>
            <person name="Kuo A."/>
            <person name="Mondo S."/>
            <person name="Pangilinan J."/>
            <person name="Riley R."/>
            <person name="LaButti K."/>
            <person name="Andreopoulos B."/>
            <person name="Lipzen A."/>
            <person name="Chen C."/>
            <person name="Yanf M."/>
            <person name="Daum C."/>
            <person name="Ng V."/>
            <person name="Clum A."/>
            <person name="Steindorff A."/>
            <person name="Ohm R."/>
            <person name="Martin F."/>
            <person name="Silar P."/>
            <person name="Natvig D."/>
            <person name="Lalanne C."/>
            <person name="Gautier V."/>
            <person name="Ament-velasquez S.L."/>
            <person name="Kruys A."/>
            <person name="Hutchinson M.I."/>
            <person name="Powell A.J."/>
            <person name="Barry K."/>
            <person name="Miller A.N."/>
            <person name="Grigoriev I.V."/>
            <person name="Debuchy R."/>
            <person name="Gladieux P."/>
            <person name="Thoren M.H."/>
            <person name="Johannesson H."/>
        </authorList>
    </citation>
    <scope>NUCLEOTIDE SEQUENCE</scope>
    <source>
        <strain evidence="3">FGSC 1904</strain>
    </source>
</reference>
<organism evidence="3 4">
    <name type="scientific">Sordaria brevicollis</name>
    <dbReference type="NCBI Taxonomy" id="83679"/>
    <lineage>
        <taxon>Eukaryota</taxon>
        <taxon>Fungi</taxon>
        <taxon>Dikarya</taxon>
        <taxon>Ascomycota</taxon>
        <taxon>Pezizomycotina</taxon>
        <taxon>Sordariomycetes</taxon>
        <taxon>Sordariomycetidae</taxon>
        <taxon>Sordariales</taxon>
        <taxon>Sordariaceae</taxon>
        <taxon>Sordaria</taxon>
    </lineage>
</organism>
<dbReference type="AlphaFoldDB" id="A0AAE0PBD4"/>
<feature type="transmembrane region" description="Helical" evidence="2">
    <location>
        <begin position="125"/>
        <end position="150"/>
    </location>
</feature>
<name>A0AAE0PBD4_SORBR</name>
<comment type="caution">
    <text evidence="3">The sequence shown here is derived from an EMBL/GenBank/DDBJ whole genome shotgun (WGS) entry which is preliminary data.</text>
</comment>
<keyword evidence="2" id="KW-0812">Transmembrane</keyword>
<proteinExistence type="predicted"/>